<proteinExistence type="inferred from homology"/>
<dbReference type="EMBL" id="JADYTN010000002">
    <property type="protein sequence ID" value="MCF2562815.1"/>
    <property type="molecule type" value="Genomic_DNA"/>
</dbReference>
<protein>
    <recommendedName>
        <fullName evidence="3">Ribosome maturation factor RimP</fullName>
    </recommendedName>
</protein>
<evidence type="ECO:0000259" key="4">
    <source>
        <dbReference type="Pfam" id="PF02576"/>
    </source>
</evidence>
<evidence type="ECO:0000256" key="1">
    <source>
        <dbReference type="ARBA" id="ARBA00022490"/>
    </source>
</evidence>
<evidence type="ECO:0000256" key="3">
    <source>
        <dbReference type="HAMAP-Rule" id="MF_01077"/>
    </source>
</evidence>
<dbReference type="PANTHER" id="PTHR33867:SF1">
    <property type="entry name" value="RIBOSOME MATURATION FACTOR RIMP"/>
    <property type="match status" value="1"/>
</dbReference>
<keyword evidence="2 3" id="KW-0690">Ribosome biogenesis</keyword>
<evidence type="ECO:0000313" key="5">
    <source>
        <dbReference type="EMBL" id="MCF2562815.1"/>
    </source>
</evidence>
<reference evidence="5 6" key="1">
    <citation type="submission" date="2020-12" db="EMBL/GenBank/DDBJ databases">
        <title>Whole genome sequences of gut porcine anaerobes.</title>
        <authorList>
            <person name="Kubasova T."/>
            <person name="Jahodarova E."/>
            <person name="Rychlik I."/>
        </authorList>
    </citation>
    <scope>NUCLEOTIDE SEQUENCE [LARGE SCALE GENOMIC DNA]</scope>
    <source>
        <strain evidence="5 6">An925</strain>
    </source>
</reference>
<feature type="domain" description="Ribosome maturation factor RimP N-terminal" evidence="4">
    <location>
        <begin position="11"/>
        <end position="75"/>
    </location>
</feature>
<comment type="similarity">
    <text evidence="3">Belongs to the RimP family.</text>
</comment>
<comment type="function">
    <text evidence="3">Required for maturation of 30S ribosomal subunits.</text>
</comment>
<dbReference type="InterPro" id="IPR003728">
    <property type="entry name" value="Ribosome_maturation_RimP"/>
</dbReference>
<sequence length="157" mass="17649">MINKDVVKAAVEEWLSQNDYFLVDVDMTPDGRIVIEIDHADGVWIEDCAALSRFLQERLGEELGEYELEVGSAGIGQPFKVVQQYINHIGKEVEVLAADGKKYQGVLQSVADDGLSFVVVVKEKQKIEGKKRPVLVDVEKTFNTNEVKYAKYLLAFK</sequence>
<comment type="caution">
    <text evidence="5">The sequence shown here is derived from an EMBL/GenBank/DDBJ whole genome shotgun (WGS) entry which is preliminary data.</text>
</comment>
<comment type="subcellular location">
    <subcellularLocation>
        <location evidence="3">Cytoplasm</location>
    </subcellularLocation>
</comment>
<accession>A0ABS9CCI4</accession>
<dbReference type="RefSeq" id="WP_094391460.1">
    <property type="nucleotide sequence ID" value="NZ_JADYTN010000002.1"/>
</dbReference>
<keyword evidence="6" id="KW-1185">Reference proteome</keyword>
<dbReference type="InterPro" id="IPR035956">
    <property type="entry name" value="RimP_N_sf"/>
</dbReference>
<dbReference type="PANTHER" id="PTHR33867">
    <property type="entry name" value="RIBOSOME MATURATION FACTOR RIMP"/>
    <property type="match status" value="1"/>
</dbReference>
<dbReference type="InterPro" id="IPR028989">
    <property type="entry name" value="RimP_N"/>
</dbReference>
<evidence type="ECO:0000313" key="6">
    <source>
        <dbReference type="Proteomes" id="UP001200470"/>
    </source>
</evidence>
<organism evidence="5 6">
    <name type="scientific">Xylanibacter brevis</name>
    <dbReference type="NCBI Taxonomy" id="83231"/>
    <lineage>
        <taxon>Bacteria</taxon>
        <taxon>Pseudomonadati</taxon>
        <taxon>Bacteroidota</taxon>
        <taxon>Bacteroidia</taxon>
        <taxon>Bacteroidales</taxon>
        <taxon>Prevotellaceae</taxon>
        <taxon>Xylanibacter</taxon>
    </lineage>
</organism>
<dbReference type="NCBIfam" id="NF002531">
    <property type="entry name" value="PRK02001.1"/>
    <property type="match status" value="1"/>
</dbReference>
<dbReference type="SUPFAM" id="SSF75420">
    <property type="entry name" value="YhbC-like, N-terminal domain"/>
    <property type="match status" value="1"/>
</dbReference>
<evidence type="ECO:0000256" key="2">
    <source>
        <dbReference type="ARBA" id="ARBA00022517"/>
    </source>
</evidence>
<dbReference type="Proteomes" id="UP001200470">
    <property type="component" value="Unassembled WGS sequence"/>
</dbReference>
<gene>
    <name evidence="3 5" type="primary">rimP</name>
    <name evidence="5" type="ORF">I6E12_01605</name>
</gene>
<dbReference type="Gene3D" id="3.30.300.70">
    <property type="entry name" value="RimP-like superfamily, N-terminal"/>
    <property type="match status" value="1"/>
</dbReference>
<name>A0ABS9CCI4_9BACT</name>
<dbReference type="Pfam" id="PF02576">
    <property type="entry name" value="RimP_N"/>
    <property type="match status" value="1"/>
</dbReference>
<dbReference type="HAMAP" id="MF_01077">
    <property type="entry name" value="RimP"/>
    <property type="match status" value="1"/>
</dbReference>
<keyword evidence="1 3" id="KW-0963">Cytoplasm</keyword>